<dbReference type="Proteomes" id="UP000323506">
    <property type="component" value="Chromosome A12"/>
</dbReference>
<reference evidence="2 3" key="1">
    <citation type="submission" date="2019-06" db="EMBL/GenBank/DDBJ databases">
        <title>WGS assembly of Gossypium darwinii.</title>
        <authorList>
            <person name="Chen Z.J."/>
            <person name="Sreedasyam A."/>
            <person name="Ando A."/>
            <person name="Song Q."/>
            <person name="De L."/>
            <person name="Hulse-Kemp A."/>
            <person name="Ding M."/>
            <person name="Ye W."/>
            <person name="Kirkbride R."/>
            <person name="Jenkins J."/>
            <person name="Plott C."/>
            <person name="Lovell J."/>
            <person name="Lin Y.-M."/>
            <person name="Vaughn R."/>
            <person name="Liu B."/>
            <person name="Li W."/>
            <person name="Simpson S."/>
            <person name="Scheffler B."/>
            <person name="Saski C."/>
            <person name="Grover C."/>
            <person name="Hu G."/>
            <person name="Conover J."/>
            <person name="Carlson J."/>
            <person name="Shu S."/>
            <person name="Boston L."/>
            <person name="Williams M."/>
            <person name="Peterson D."/>
            <person name="Mcgee K."/>
            <person name="Jones D."/>
            <person name="Wendel J."/>
            <person name="Stelly D."/>
            <person name="Grimwood J."/>
            <person name="Schmutz J."/>
        </authorList>
    </citation>
    <scope>NUCLEOTIDE SEQUENCE [LARGE SCALE GENOMIC DNA]</scope>
    <source>
        <strain evidence="2">1808015.09</strain>
    </source>
</reference>
<keyword evidence="3" id="KW-1185">Reference proteome</keyword>
<keyword evidence="1" id="KW-0812">Transmembrane</keyword>
<organism evidence="2 3">
    <name type="scientific">Gossypium darwinii</name>
    <name type="common">Darwin's cotton</name>
    <name type="synonym">Gossypium barbadense var. darwinii</name>
    <dbReference type="NCBI Taxonomy" id="34276"/>
    <lineage>
        <taxon>Eukaryota</taxon>
        <taxon>Viridiplantae</taxon>
        <taxon>Streptophyta</taxon>
        <taxon>Embryophyta</taxon>
        <taxon>Tracheophyta</taxon>
        <taxon>Spermatophyta</taxon>
        <taxon>Magnoliopsida</taxon>
        <taxon>eudicotyledons</taxon>
        <taxon>Gunneridae</taxon>
        <taxon>Pentapetalae</taxon>
        <taxon>rosids</taxon>
        <taxon>malvids</taxon>
        <taxon>Malvales</taxon>
        <taxon>Malvaceae</taxon>
        <taxon>Malvoideae</taxon>
        <taxon>Gossypium</taxon>
    </lineage>
</organism>
<protein>
    <submittedName>
        <fullName evidence="2">Uncharacterized protein</fullName>
    </submittedName>
</protein>
<evidence type="ECO:0000256" key="1">
    <source>
        <dbReference type="SAM" id="Phobius"/>
    </source>
</evidence>
<keyword evidence="1" id="KW-1133">Transmembrane helix</keyword>
<feature type="transmembrane region" description="Helical" evidence="1">
    <location>
        <begin position="12"/>
        <end position="30"/>
    </location>
</feature>
<evidence type="ECO:0000313" key="2">
    <source>
        <dbReference type="EMBL" id="TYG91936.1"/>
    </source>
</evidence>
<accession>A0A5D2EED2</accession>
<dbReference type="AlphaFoldDB" id="A0A5D2EED2"/>
<proteinExistence type="predicted"/>
<evidence type="ECO:0000313" key="3">
    <source>
        <dbReference type="Proteomes" id="UP000323506"/>
    </source>
</evidence>
<name>A0A5D2EED2_GOSDA</name>
<sequence length="47" mass="5486">MCVSNKVERFNLVTVTRVSFSFFLAIFSRFRQRRRDLLLVKVYAGGG</sequence>
<keyword evidence="1" id="KW-0472">Membrane</keyword>
<dbReference type="EMBL" id="CM017699">
    <property type="protein sequence ID" value="TYG91936.1"/>
    <property type="molecule type" value="Genomic_DNA"/>
</dbReference>
<gene>
    <name evidence="2" type="ORF">ES288_A12G303100v1</name>
</gene>